<dbReference type="PRINTS" id="PR00765">
    <property type="entry name" value="CRBOXYPTASEA"/>
</dbReference>
<dbReference type="InParanoid" id="A0A7R8YVJ4"/>
<dbReference type="FunFam" id="3.40.630.10:FF:000040">
    <property type="entry name" value="zinc carboxypeptidase"/>
    <property type="match status" value="1"/>
</dbReference>
<evidence type="ECO:0000256" key="16">
    <source>
        <dbReference type="SAM" id="SignalP"/>
    </source>
</evidence>
<proteinExistence type="inferred from homology"/>
<evidence type="ECO:0000313" key="19">
    <source>
        <dbReference type="Proteomes" id="UP000594454"/>
    </source>
</evidence>
<keyword evidence="8 16" id="KW-0732">Signal</keyword>
<evidence type="ECO:0000256" key="4">
    <source>
        <dbReference type="ARBA" id="ARBA00022525"/>
    </source>
</evidence>
<dbReference type="SMART" id="SM00631">
    <property type="entry name" value="Zn_pept"/>
    <property type="match status" value="1"/>
</dbReference>
<dbReference type="GO" id="GO:0004181">
    <property type="term" value="F:metallocarboxypeptidase activity"/>
    <property type="evidence" value="ECO:0007669"/>
    <property type="project" value="InterPro"/>
</dbReference>
<keyword evidence="7" id="KW-0479">Metal-binding</keyword>
<evidence type="ECO:0000256" key="5">
    <source>
        <dbReference type="ARBA" id="ARBA00022645"/>
    </source>
</evidence>
<evidence type="ECO:0000256" key="15">
    <source>
        <dbReference type="PROSITE-ProRule" id="PRU01379"/>
    </source>
</evidence>
<keyword evidence="4" id="KW-0964">Secreted</keyword>
<evidence type="ECO:0000256" key="9">
    <source>
        <dbReference type="ARBA" id="ARBA00022801"/>
    </source>
</evidence>
<dbReference type="OMA" id="WRIIVLW"/>
<sequence>MGSKRLTSLVVCLLVGSISATRVRYDNYNVYKVLPKEAAHLQLLSRLEAHSDSLKFLTPIIAVGRTVNILVAPHKQPEFLDILKDNNISYELAVKNFQKVLDAEEAERRRSKSSVYDWTGYHTLEETYAWLQSLEEQFPQYVKVVNAGKSYEGRDLLGVKVSFKAGNKAVFIEGGIHAREWISPATVTYLLNQILTSKDIAVRDMAEKHDWYVFPHVNPDGFVYTHTTDRLWRKTRSKGVSCYGADANRNWDYKWMSVGASNQECAETYAGKSAFSEIEMKNMAEYIEKEKDNIRLFISFHSFGQLMLFPYSWTNDPAPNNDDHQRIGDAAAAALVKRYGTVYTVGNSYITIYPTSGSSDDWVYGVLNIPLSYTIELRPEDSINGFVLPSAQIIPVGIETLDGLVAMVNEADSLGYFE</sequence>
<dbReference type="InterPro" id="IPR003146">
    <property type="entry name" value="M14A_act_pep"/>
</dbReference>
<evidence type="ECO:0000313" key="18">
    <source>
        <dbReference type="EMBL" id="CAD7086389.1"/>
    </source>
</evidence>
<keyword evidence="5" id="KW-0121">Carboxypeptidase</keyword>
<dbReference type="EMBL" id="LR899011">
    <property type="protein sequence ID" value="CAD7086389.1"/>
    <property type="molecule type" value="Genomic_DNA"/>
</dbReference>
<feature type="chain" id="PRO_5031443115" description="Zinc carboxypeptidase A 1" evidence="16">
    <location>
        <begin position="21"/>
        <end position="418"/>
    </location>
</feature>
<dbReference type="PANTHER" id="PTHR11705">
    <property type="entry name" value="PROTEASE FAMILY M14 CARBOXYPEPTIDASE A,B"/>
    <property type="match status" value="1"/>
</dbReference>
<evidence type="ECO:0000256" key="14">
    <source>
        <dbReference type="ARBA" id="ARBA00069039"/>
    </source>
</evidence>
<evidence type="ECO:0000256" key="13">
    <source>
        <dbReference type="ARBA" id="ARBA00057299"/>
    </source>
</evidence>
<accession>A0A7R8YVJ4</accession>
<protein>
    <recommendedName>
        <fullName evidence="14">Zinc carboxypeptidase A 1</fullName>
    </recommendedName>
</protein>
<keyword evidence="9" id="KW-0378">Hydrolase</keyword>
<organism evidence="18 19">
    <name type="scientific">Hermetia illucens</name>
    <name type="common">Black soldier fly</name>
    <dbReference type="NCBI Taxonomy" id="343691"/>
    <lineage>
        <taxon>Eukaryota</taxon>
        <taxon>Metazoa</taxon>
        <taxon>Ecdysozoa</taxon>
        <taxon>Arthropoda</taxon>
        <taxon>Hexapoda</taxon>
        <taxon>Insecta</taxon>
        <taxon>Pterygota</taxon>
        <taxon>Neoptera</taxon>
        <taxon>Endopterygota</taxon>
        <taxon>Diptera</taxon>
        <taxon>Brachycera</taxon>
        <taxon>Stratiomyomorpha</taxon>
        <taxon>Stratiomyidae</taxon>
        <taxon>Hermetiinae</taxon>
        <taxon>Hermetia</taxon>
    </lineage>
</organism>
<comment type="similarity">
    <text evidence="3 15">Belongs to the peptidase M14 family.</text>
</comment>
<dbReference type="GO" id="GO:0006508">
    <property type="term" value="P:proteolysis"/>
    <property type="evidence" value="ECO:0007669"/>
    <property type="project" value="UniProtKB-KW"/>
</dbReference>
<dbReference type="SUPFAM" id="SSF54897">
    <property type="entry name" value="Protease propeptides/inhibitors"/>
    <property type="match status" value="1"/>
</dbReference>
<dbReference type="PROSITE" id="PS00132">
    <property type="entry name" value="CARBOXYPEPT_ZN_1"/>
    <property type="match status" value="1"/>
</dbReference>
<dbReference type="FunFam" id="3.30.70.340:FF:000002">
    <property type="entry name" value="Carboxypeptidase A"/>
    <property type="match status" value="1"/>
</dbReference>
<evidence type="ECO:0000256" key="6">
    <source>
        <dbReference type="ARBA" id="ARBA00022670"/>
    </source>
</evidence>
<evidence type="ECO:0000256" key="3">
    <source>
        <dbReference type="ARBA" id="ARBA00005988"/>
    </source>
</evidence>
<evidence type="ECO:0000256" key="10">
    <source>
        <dbReference type="ARBA" id="ARBA00022833"/>
    </source>
</evidence>
<evidence type="ECO:0000256" key="1">
    <source>
        <dbReference type="ARBA" id="ARBA00001947"/>
    </source>
</evidence>
<gene>
    <name evidence="18" type="ORF">HERILL_LOCUS9168</name>
</gene>
<dbReference type="InterPro" id="IPR036990">
    <property type="entry name" value="M14A-like_propep"/>
</dbReference>
<dbReference type="Gene3D" id="3.30.70.340">
    <property type="entry name" value="Metallocarboxypeptidase-like"/>
    <property type="match status" value="1"/>
</dbReference>
<keyword evidence="12" id="KW-1015">Disulfide bond</keyword>
<dbReference type="Proteomes" id="UP000594454">
    <property type="component" value="Chromosome 3"/>
</dbReference>
<dbReference type="PROSITE" id="PS52035">
    <property type="entry name" value="PEPTIDASE_M14"/>
    <property type="match status" value="1"/>
</dbReference>
<feature type="domain" description="Peptidase M14" evidence="17">
    <location>
        <begin position="120"/>
        <end position="411"/>
    </location>
</feature>
<comment type="function">
    <text evidence="13">Involved in the digestion of the blood meal.</text>
</comment>
<dbReference type="CDD" id="cd03860">
    <property type="entry name" value="M14_CP_A-B_like"/>
    <property type="match status" value="1"/>
</dbReference>
<dbReference type="OrthoDB" id="3626597at2759"/>
<evidence type="ECO:0000259" key="17">
    <source>
        <dbReference type="PROSITE" id="PS52035"/>
    </source>
</evidence>
<dbReference type="Pfam" id="PF02244">
    <property type="entry name" value="Propep_M14"/>
    <property type="match status" value="1"/>
</dbReference>
<dbReference type="PANTHER" id="PTHR11705:SF156">
    <property type="entry name" value="RH39904P-RELATED"/>
    <property type="match status" value="1"/>
</dbReference>
<feature type="active site" description="Proton donor/acceptor" evidence="15">
    <location>
        <position position="376"/>
    </location>
</feature>
<keyword evidence="6" id="KW-0645">Protease</keyword>
<dbReference type="Gene3D" id="3.40.630.10">
    <property type="entry name" value="Zn peptidases"/>
    <property type="match status" value="1"/>
</dbReference>
<evidence type="ECO:0000256" key="7">
    <source>
        <dbReference type="ARBA" id="ARBA00022723"/>
    </source>
</evidence>
<dbReference type="FunCoup" id="A0A7R8YVJ4">
    <property type="interactions" value="38"/>
</dbReference>
<name>A0A7R8YVJ4_HERIL</name>
<dbReference type="Pfam" id="PF00246">
    <property type="entry name" value="Peptidase_M14"/>
    <property type="match status" value="1"/>
</dbReference>
<keyword evidence="11" id="KW-0482">Metalloprotease</keyword>
<dbReference type="GO" id="GO:0005615">
    <property type="term" value="C:extracellular space"/>
    <property type="evidence" value="ECO:0007669"/>
    <property type="project" value="TreeGrafter"/>
</dbReference>
<keyword evidence="19" id="KW-1185">Reference proteome</keyword>
<keyword evidence="10" id="KW-0862">Zinc</keyword>
<evidence type="ECO:0000256" key="12">
    <source>
        <dbReference type="ARBA" id="ARBA00023157"/>
    </source>
</evidence>
<dbReference type="AlphaFoldDB" id="A0A7R8YVJ4"/>
<dbReference type="InterPro" id="IPR000834">
    <property type="entry name" value="Peptidase_M14"/>
</dbReference>
<comment type="subcellular location">
    <subcellularLocation>
        <location evidence="2">Secreted</location>
    </subcellularLocation>
</comment>
<dbReference type="InterPro" id="IPR057246">
    <property type="entry name" value="CARBOXYPEPT_ZN_1"/>
</dbReference>
<reference evidence="18 19" key="1">
    <citation type="submission" date="2020-11" db="EMBL/GenBank/DDBJ databases">
        <authorList>
            <person name="Wallbank WR R."/>
            <person name="Pardo Diaz C."/>
            <person name="Kozak K."/>
            <person name="Martin S."/>
            <person name="Jiggins C."/>
            <person name="Moest M."/>
            <person name="Warren A I."/>
            <person name="Generalovic N T."/>
            <person name="Byers J.R.P. K."/>
            <person name="Montejo-Kovacevich G."/>
            <person name="Yen C E."/>
        </authorList>
    </citation>
    <scope>NUCLEOTIDE SEQUENCE [LARGE SCALE GENOMIC DNA]</scope>
</reference>
<feature type="signal peptide" evidence="16">
    <location>
        <begin position="1"/>
        <end position="20"/>
    </location>
</feature>
<evidence type="ECO:0000256" key="11">
    <source>
        <dbReference type="ARBA" id="ARBA00023049"/>
    </source>
</evidence>
<evidence type="ECO:0000256" key="2">
    <source>
        <dbReference type="ARBA" id="ARBA00004613"/>
    </source>
</evidence>
<dbReference type="SUPFAM" id="SSF53187">
    <property type="entry name" value="Zn-dependent exopeptidases"/>
    <property type="match status" value="1"/>
</dbReference>
<comment type="cofactor">
    <cofactor evidence="1">
        <name>Zn(2+)</name>
        <dbReference type="ChEBI" id="CHEBI:29105"/>
    </cofactor>
</comment>
<evidence type="ECO:0000256" key="8">
    <source>
        <dbReference type="ARBA" id="ARBA00022729"/>
    </source>
</evidence>
<dbReference type="GO" id="GO:0008270">
    <property type="term" value="F:zinc ion binding"/>
    <property type="evidence" value="ECO:0007669"/>
    <property type="project" value="InterPro"/>
</dbReference>